<gene>
    <name evidence="11" type="ORF">AABB31_15120</name>
</gene>
<dbReference type="Gene3D" id="3.40.630.30">
    <property type="match status" value="1"/>
</dbReference>
<protein>
    <recommendedName>
        <fullName evidence="8">L-ornithine N(alpha)-acyltransferase</fullName>
        <ecNumber evidence="7">2.3.2.30</ecNumber>
    </recommendedName>
</protein>
<dbReference type="EMBL" id="CP151767">
    <property type="protein sequence ID" value="WZU66382.1"/>
    <property type="molecule type" value="Genomic_DNA"/>
</dbReference>
<reference evidence="11" key="1">
    <citation type="submission" date="2024-08" db="EMBL/GenBank/DDBJ databases">
        <title>Phylogenomic analyses of a clade within the roseobacter group suggest taxonomic reassignments of species of the genera Aestuariivita, Citreicella, Loktanella, Nautella, Pelagibaca, Ruegeria, Thalassobius, Thiobacimonas and Tropicibacter, and the proposal o.</title>
        <authorList>
            <person name="Jeon C.O."/>
        </authorList>
    </citation>
    <scope>NUCLEOTIDE SEQUENCE</scope>
    <source>
        <strain evidence="11">SS1-5</strain>
    </source>
</reference>
<keyword evidence="3" id="KW-0808">Transferase</keyword>
<keyword evidence="4" id="KW-0443">Lipid metabolism</keyword>
<dbReference type="AlphaFoldDB" id="A0AAN0MBK4"/>
<evidence type="ECO:0000256" key="2">
    <source>
        <dbReference type="ARBA" id="ARBA00022516"/>
    </source>
</evidence>
<dbReference type="EC" id="2.3.2.30" evidence="7"/>
<dbReference type="Proteomes" id="UP001470809">
    <property type="component" value="Chromosome"/>
</dbReference>
<dbReference type="PANTHER" id="PTHR37323:SF1">
    <property type="entry name" value="L-ORNITHINE N(ALPHA)-ACYLTRANSFERASE"/>
    <property type="match status" value="1"/>
</dbReference>
<dbReference type="Pfam" id="PF13444">
    <property type="entry name" value="Acetyltransf_5"/>
    <property type="match status" value="1"/>
</dbReference>
<dbReference type="KEGG" id="yrh:AABB31_15120"/>
<sequence length="258" mass="28296">MNTLPPDFAVSVGMSEADITAAQRLRYDVFVAELGADGEMVDHDRRLERDRFDPHATHFLLRDKRRPADDQVVGVYRVMSAAAAEKAGQYYCADEYDLSLLENSGQKLLELGRSCLHADYRGGPAMMYLWAALDRYIHAHHIALLFGVASFPGTDLDRLAAPLSLLHHKHLAPPDLRVTARGAGAVDMDMLPPSQIDTVAAMRATPALIKAYLRLGGKVGQGAFTDHAFNTTDICLILPTNAINALQRSIYTRGQPDG</sequence>
<accession>A0AAN0MBK4</accession>
<comment type="similarity">
    <text evidence="6">Belongs to the acetyltransferase family. OlsB subfamily.</text>
</comment>
<evidence type="ECO:0000256" key="3">
    <source>
        <dbReference type="ARBA" id="ARBA00022679"/>
    </source>
</evidence>
<dbReference type="GO" id="GO:0006629">
    <property type="term" value="P:lipid metabolic process"/>
    <property type="evidence" value="ECO:0007669"/>
    <property type="project" value="UniProtKB-KW"/>
</dbReference>
<comment type="catalytic activity">
    <reaction evidence="10">
        <text>a (3R)-hydroxyacyl-[ACP] + L-ornithine = a lyso-ornithine lipid + holo-[ACP] + H(+)</text>
        <dbReference type="Rhea" id="RHEA:20633"/>
        <dbReference type="Rhea" id="RHEA-COMP:9685"/>
        <dbReference type="Rhea" id="RHEA-COMP:9945"/>
        <dbReference type="ChEBI" id="CHEBI:15378"/>
        <dbReference type="ChEBI" id="CHEBI:46911"/>
        <dbReference type="ChEBI" id="CHEBI:64479"/>
        <dbReference type="ChEBI" id="CHEBI:78827"/>
        <dbReference type="ChEBI" id="CHEBI:138482"/>
        <dbReference type="EC" id="2.3.2.30"/>
    </reaction>
    <physiologicalReaction direction="left-to-right" evidence="10">
        <dbReference type="Rhea" id="RHEA:20634"/>
    </physiologicalReaction>
</comment>
<name>A0AAN0MBK4_9RHOB</name>
<evidence type="ECO:0000256" key="4">
    <source>
        <dbReference type="ARBA" id="ARBA00023098"/>
    </source>
</evidence>
<keyword evidence="2" id="KW-0444">Lipid biosynthesis</keyword>
<evidence type="ECO:0000313" key="11">
    <source>
        <dbReference type="EMBL" id="WZU66382.1"/>
    </source>
</evidence>
<dbReference type="RefSeq" id="WP_342075707.1">
    <property type="nucleotide sequence ID" value="NZ_CP151767.2"/>
</dbReference>
<dbReference type="InterPro" id="IPR016181">
    <property type="entry name" value="Acyl_CoA_acyltransferase"/>
</dbReference>
<keyword evidence="5" id="KW-0012">Acyltransferase</keyword>
<proteinExistence type="inferred from homology"/>
<dbReference type="SUPFAM" id="SSF55729">
    <property type="entry name" value="Acyl-CoA N-acyltransferases (Nat)"/>
    <property type="match status" value="1"/>
</dbReference>
<dbReference type="InterPro" id="IPR052351">
    <property type="entry name" value="Ornithine_N-alpha-AT"/>
</dbReference>
<organism evidence="11 12">
    <name type="scientific">Yoonia rhodophyticola</name>
    <dbReference type="NCBI Taxonomy" id="3137370"/>
    <lineage>
        <taxon>Bacteria</taxon>
        <taxon>Pseudomonadati</taxon>
        <taxon>Pseudomonadota</taxon>
        <taxon>Alphaproteobacteria</taxon>
        <taxon>Rhodobacterales</taxon>
        <taxon>Paracoccaceae</taxon>
        <taxon>Yoonia</taxon>
    </lineage>
</organism>
<evidence type="ECO:0000256" key="1">
    <source>
        <dbReference type="ARBA" id="ARBA00005189"/>
    </source>
</evidence>
<keyword evidence="12" id="KW-1185">Reference proteome</keyword>
<evidence type="ECO:0000256" key="7">
    <source>
        <dbReference type="ARBA" id="ARBA00039058"/>
    </source>
</evidence>
<evidence type="ECO:0000256" key="9">
    <source>
        <dbReference type="ARBA" id="ARBA00045724"/>
    </source>
</evidence>
<comment type="pathway">
    <text evidence="1">Lipid metabolism.</text>
</comment>
<evidence type="ECO:0000256" key="5">
    <source>
        <dbReference type="ARBA" id="ARBA00023315"/>
    </source>
</evidence>
<evidence type="ECO:0000256" key="10">
    <source>
        <dbReference type="ARBA" id="ARBA00047785"/>
    </source>
</evidence>
<dbReference type="PANTHER" id="PTHR37323">
    <property type="entry name" value="GCN5-RELATED N-ACETYLTRANSFERASE"/>
    <property type="match status" value="1"/>
</dbReference>
<dbReference type="GO" id="GO:0043810">
    <property type="term" value="F:ornithine-acyl [acyl carrier protein] N-acyltransferase activity"/>
    <property type="evidence" value="ECO:0007669"/>
    <property type="project" value="UniProtKB-EC"/>
</dbReference>
<comment type="function">
    <text evidence="9">Catalyzes the first step in the biosynthesis of ornithine lipids, which are phosphorus-free membrane lipids. Catalyzes the 3-hydroxyacyl-acyl carrier protein-dependent acylation of ornithine to form lyso-ornithine lipid (LOL).</text>
</comment>
<evidence type="ECO:0000313" key="12">
    <source>
        <dbReference type="Proteomes" id="UP001470809"/>
    </source>
</evidence>
<evidence type="ECO:0000256" key="8">
    <source>
        <dbReference type="ARBA" id="ARBA00039866"/>
    </source>
</evidence>
<evidence type="ECO:0000256" key="6">
    <source>
        <dbReference type="ARBA" id="ARBA00038095"/>
    </source>
</evidence>